<evidence type="ECO:0000259" key="1">
    <source>
        <dbReference type="Pfam" id="PF12399"/>
    </source>
</evidence>
<proteinExistence type="predicted"/>
<organism evidence="2 3">
    <name type="scientific">Angustibacter aerolatus</name>
    <dbReference type="NCBI Taxonomy" id="1162965"/>
    <lineage>
        <taxon>Bacteria</taxon>
        <taxon>Bacillati</taxon>
        <taxon>Actinomycetota</taxon>
        <taxon>Actinomycetes</taxon>
        <taxon>Kineosporiales</taxon>
        <taxon>Kineosporiaceae</taxon>
    </lineage>
</organism>
<gene>
    <name evidence="2" type="ORF">GCM10025868_22640</name>
</gene>
<sequence>MLDLCDPVVVFSRGTPIAEGPPGQIREDPVVLDAYLGDDWRPSQASGAAETVVAQGGGR</sequence>
<evidence type="ECO:0000313" key="2">
    <source>
        <dbReference type="EMBL" id="GMA87014.1"/>
    </source>
</evidence>
<dbReference type="InterPro" id="IPR032823">
    <property type="entry name" value="BCA_ABC_TP_C"/>
</dbReference>
<dbReference type="Pfam" id="PF12399">
    <property type="entry name" value="BCA_ABC_TP_C"/>
    <property type="match status" value="1"/>
</dbReference>
<dbReference type="Proteomes" id="UP001157017">
    <property type="component" value="Unassembled WGS sequence"/>
</dbReference>
<name>A0ABQ6JGV9_9ACTN</name>
<protein>
    <recommendedName>
        <fullName evidence="1">Branched-chain amino acid ATP-binding cassette transporter C-terminal domain-containing protein</fullName>
    </recommendedName>
</protein>
<evidence type="ECO:0000313" key="3">
    <source>
        <dbReference type="Proteomes" id="UP001157017"/>
    </source>
</evidence>
<dbReference type="EMBL" id="BSUZ01000001">
    <property type="protein sequence ID" value="GMA87014.1"/>
    <property type="molecule type" value="Genomic_DNA"/>
</dbReference>
<comment type="caution">
    <text evidence="2">The sequence shown here is derived from an EMBL/GenBank/DDBJ whole genome shotgun (WGS) entry which is preliminary data.</text>
</comment>
<reference evidence="3" key="1">
    <citation type="journal article" date="2019" name="Int. J. Syst. Evol. Microbiol.">
        <title>The Global Catalogue of Microorganisms (GCM) 10K type strain sequencing project: providing services to taxonomists for standard genome sequencing and annotation.</title>
        <authorList>
            <consortium name="The Broad Institute Genomics Platform"/>
            <consortium name="The Broad Institute Genome Sequencing Center for Infectious Disease"/>
            <person name="Wu L."/>
            <person name="Ma J."/>
        </authorList>
    </citation>
    <scope>NUCLEOTIDE SEQUENCE [LARGE SCALE GENOMIC DNA]</scope>
    <source>
        <strain evidence="3">NBRC 108730</strain>
    </source>
</reference>
<keyword evidence="3" id="KW-1185">Reference proteome</keyword>
<feature type="domain" description="Branched-chain amino acid ATP-binding cassette transporter C-terminal" evidence="1">
    <location>
        <begin position="17"/>
        <end position="39"/>
    </location>
</feature>
<accession>A0ABQ6JGV9</accession>